<evidence type="ECO:0000313" key="2">
    <source>
        <dbReference type="Proteomes" id="UP001528823"/>
    </source>
</evidence>
<dbReference type="EMBL" id="JAPMOU010000100">
    <property type="protein sequence ID" value="MDE1465908.1"/>
    <property type="molecule type" value="Genomic_DNA"/>
</dbReference>
<dbReference type="Gene3D" id="3.40.190.10">
    <property type="entry name" value="Periplasmic binding protein-like II"/>
    <property type="match status" value="2"/>
</dbReference>
<dbReference type="RefSeq" id="WP_274692209.1">
    <property type="nucleotide sequence ID" value="NZ_JAPMOU010000100.1"/>
</dbReference>
<keyword evidence="2" id="KW-1185">Reference proteome</keyword>
<comment type="caution">
    <text evidence="1">The sequence shown here is derived from an EMBL/GenBank/DDBJ whole genome shotgun (WGS) entry which is preliminary data.</text>
</comment>
<dbReference type="Proteomes" id="UP001528823">
    <property type="component" value="Unassembled WGS sequence"/>
</dbReference>
<organism evidence="1 2">
    <name type="scientific">Spartinivicinus poritis</name>
    <dbReference type="NCBI Taxonomy" id="2994640"/>
    <lineage>
        <taxon>Bacteria</taxon>
        <taxon>Pseudomonadati</taxon>
        <taxon>Pseudomonadota</taxon>
        <taxon>Gammaproteobacteria</taxon>
        <taxon>Oceanospirillales</taxon>
        <taxon>Zooshikellaceae</taxon>
        <taxon>Spartinivicinus</taxon>
    </lineage>
</organism>
<name>A0ABT5UHS1_9GAMM</name>
<sequence>MIADSKPSITGMIDGAFVFSYKDSRKDMGQYPMTNGKLDSSRRIAVMSYYFYVPANSPISWNGKALINTSQQVGANMGYSIVGDLRKIGITVEEAISTEQNLRKLMSGRISAYAAQDFTADASLKALGIKQVKKLQPPIKTKDYFLIFSHQFVGDHPDLAKQLWTSIGKHRDQVTEASSHKYVSTSK</sequence>
<protein>
    <submittedName>
        <fullName evidence="1">Uncharacterized protein</fullName>
    </submittedName>
</protein>
<dbReference type="SUPFAM" id="SSF53850">
    <property type="entry name" value="Periplasmic binding protein-like II"/>
    <property type="match status" value="1"/>
</dbReference>
<reference evidence="1 2" key="1">
    <citation type="submission" date="2022-11" db="EMBL/GenBank/DDBJ databases">
        <title>Spartinivicinus poritis sp. nov., isolated from scleractinian coral Porites lutea.</title>
        <authorList>
            <person name="Zhang G."/>
            <person name="Cai L."/>
            <person name="Wei Q."/>
        </authorList>
    </citation>
    <scope>NUCLEOTIDE SEQUENCE [LARGE SCALE GENOMIC DNA]</scope>
    <source>
        <strain evidence="1 2">A2-2</strain>
    </source>
</reference>
<evidence type="ECO:0000313" key="1">
    <source>
        <dbReference type="EMBL" id="MDE1465908.1"/>
    </source>
</evidence>
<accession>A0ABT5UHS1</accession>
<proteinExistence type="predicted"/>
<gene>
    <name evidence="1" type="ORF">ORQ98_28495</name>
</gene>